<evidence type="ECO:0000313" key="12">
    <source>
        <dbReference type="EMBL" id="CAI4054998.1"/>
    </source>
</evidence>
<dbReference type="PROSITE" id="PS51847">
    <property type="entry name" value="SMP"/>
    <property type="match status" value="1"/>
</dbReference>
<dbReference type="CDD" id="cd21675">
    <property type="entry name" value="SMP_TEX2"/>
    <property type="match status" value="1"/>
</dbReference>
<feature type="compositionally biased region" description="Polar residues" evidence="9">
    <location>
        <begin position="687"/>
        <end position="697"/>
    </location>
</feature>
<evidence type="ECO:0000256" key="1">
    <source>
        <dbReference type="ARBA" id="ARBA00004586"/>
    </source>
</evidence>
<organism evidence="12 13">
    <name type="scientific">Saccharomyces uvarum</name>
    <name type="common">Yeast</name>
    <name type="synonym">Saccharomyces bayanus var. uvarum</name>
    <dbReference type="NCBI Taxonomy" id="230603"/>
    <lineage>
        <taxon>Eukaryota</taxon>
        <taxon>Fungi</taxon>
        <taxon>Dikarya</taxon>
        <taxon>Ascomycota</taxon>
        <taxon>Saccharomycotina</taxon>
        <taxon>Saccharomycetes</taxon>
        <taxon>Saccharomycetales</taxon>
        <taxon>Saccharomycetaceae</taxon>
        <taxon>Saccharomyces</taxon>
    </lineage>
</organism>
<evidence type="ECO:0000256" key="4">
    <source>
        <dbReference type="ARBA" id="ARBA00022824"/>
    </source>
</evidence>
<keyword evidence="2" id="KW-0813">Transport</keyword>
<sequence>MTSLKVFFAVYLLGGITFLPLVLFTAYKVHSLYNNFKSALEEEVDRDEKDRLLARGIDPDFKAGKLEELSGVKVVNKGWITLTKQYYYHSSEVATILKNFNNNKDSDAIQQEQILQRTELKKKQRFFAVLRHGNLFLYKDDTQNANLVHAISLQDKFVTIWPRYDETGKTELPDASLFTKRTCIAIFKNDLVSIDSKNHNVILPHFDPLTSVESNNGDISNNDATHENQSPFHNSNQFFLYFENNMDKEDWYYQLINTSKNNNTAPTNLLNPNVSANTAHLKTKDMLQLIQDINSTENQLTTKWLNALLGRLFLSWQQTDSLNQHILEKIFKKLNKIKTPGFLDDLVVEKVDVGDSAPLFTSPKLLELSPDGSTKFSIDVQYRGNLTIIIATKASINLGSHFKQREVSLQLSIKIKELSGPLLFLIKPPPSNRIWYAFQTEPIMDFEIEPIVSSSKLSYNVVTNAIKSKFAEAMKESLVVPFMDDIVFYPTPNEIYRGGIWEEHDHEMKANVSVTDDAPGTNTSAKEHLAAVQENGTKSHRRIKRVSRTERKKEKLKGIIDTTSALAAKTTTQTTVTAATNDDVSSSETSTKSRKYFKNSIKKIGKWYKDNVGNPSDSEDLDDLDLQDKKEDDSADEKEPDTPMLASSPKMISNRRPVPKRPSQQALNSLSLDIEGKKETEAENFSVPPSSSNTNASEMFANKENRKFSASSKDSQNSPTNGDTNKKTSKLEGSQAFVKKTSPNRFNDEFFKQDMEFEDQRE</sequence>
<dbReference type="Proteomes" id="UP001162085">
    <property type="component" value="Chromosome 16"/>
</dbReference>
<proteinExistence type="predicted"/>
<evidence type="ECO:0000313" key="13">
    <source>
        <dbReference type="Proteomes" id="UP001162085"/>
    </source>
</evidence>
<dbReference type="SMART" id="SM00233">
    <property type="entry name" value="PH"/>
    <property type="match status" value="1"/>
</dbReference>
<feature type="transmembrane region" description="Helical" evidence="10">
    <location>
        <begin position="6"/>
        <end position="27"/>
    </location>
</feature>
<evidence type="ECO:0000256" key="3">
    <source>
        <dbReference type="ARBA" id="ARBA00022692"/>
    </source>
</evidence>
<accession>A0ABN8WM67</accession>
<dbReference type="InterPro" id="IPR019411">
    <property type="entry name" value="MMM1_dom"/>
</dbReference>
<keyword evidence="8 10" id="KW-0472">Membrane</keyword>
<dbReference type="InterPro" id="IPR001849">
    <property type="entry name" value="PH_domain"/>
</dbReference>
<protein>
    <recommendedName>
        <fullName evidence="11">SMP-LTD domain-containing protein</fullName>
    </recommendedName>
</protein>
<reference evidence="12" key="1">
    <citation type="submission" date="2022-10" db="EMBL/GenBank/DDBJ databases">
        <authorList>
            <person name="Byrne P K."/>
        </authorList>
    </citation>
    <scope>NUCLEOTIDE SEQUENCE</scope>
    <source>
        <strain evidence="12">ZP964</strain>
    </source>
</reference>
<evidence type="ECO:0000259" key="11">
    <source>
        <dbReference type="PROSITE" id="PS51847"/>
    </source>
</evidence>
<evidence type="ECO:0000256" key="8">
    <source>
        <dbReference type="ARBA" id="ARBA00023136"/>
    </source>
</evidence>
<keyword evidence="13" id="KW-1185">Reference proteome</keyword>
<evidence type="ECO:0000256" key="7">
    <source>
        <dbReference type="ARBA" id="ARBA00023121"/>
    </source>
</evidence>
<feature type="compositionally biased region" description="Polar residues" evidence="9">
    <location>
        <begin position="662"/>
        <end position="671"/>
    </location>
</feature>
<dbReference type="PANTHER" id="PTHR13466">
    <property type="entry name" value="TEX2 PROTEIN-RELATED"/>
    <property type="match status" value="1"/>
</dbReference>
<keyword evidence="3 10" id="KW-0812">Transmembrane</keyword>
<keyword evidence="5 10" id="KW-1133">Transmembrane helix</keyword>
<feature type="domain" description="SMP-LTD" evidence="11">
    <location>
        <begin position="298"/>
        <end position="498"/>
    </location>
</feature>
<feature type="region of interest" description="Disordered" evidence="9">
    <location>
        <begin position="532"/>
        <end position="551"/>
    </location>
</feature>
<keyword evidence="6" id="KW-0445">Lipid transport</keyword>
<keyword evidence="7" id="KW-0446">Lipid-binding</keyword>
<evidence type="ECO:0000256" key="10">
    <source>
        <dbReference type="SAM" id="Phobius"/>
    </source>
</evidence>
<dbReference type="InterPro" id="IPR031468">
    <property type="entry name" value="SMP_LBD"/>
</dbReference>
<feature type="compositionally biased region" description="Basic and acidic residues" evidence="9">
    <location>
        <begin position="746"/>
        <end position="762"/>
    </location>
</feature>
<gene>
    <name evidence="12" type="primary">SUVZ16G3640</name>
    <name evidence="12" type="ORF">SUVZ_16G3640</name>
</gene>
<comment type="subcellular location">
    <subcellularLocation>
        <location evidence="1">Endoplasmic reticulum membrane</location>
    </subcellularLocation>
</comment>
<keyword evidence="4" id="KW-0256">Endoplasmic reticulum</keyword>
<evidence type="ECO:0000256" key="5">
    <source>
        <dbReference type="ARBA" id="ARBA00022989"/>
    </source>
</evidence>
<feature type="region of interest" description="Disordered" evidence="9">
    <location>
        <begin position="609"/>
        <end position="762"/>
    </location>
</feature>
<evidence type="ECO:0000256" key="2">
    <source>
        <dbReference type="ARBA" id="ARBA00022448"/>
    </source>
</evidence>
<dbReference type="EMBL" id="OX365943">
    <property type="protein sequence ID" value="CAI4054998.1"/>
    <property type="molecule type" value="Genomic_DNA"/>
</dbReference>
<evidence type="ECO:0000256" key="6">
    <source>
        <dbReference type="ARBA" id="ARBA00023055"/>
    </source>
</evidence>
<dbReference type="SUPFAM" id="SSF50729">
    <property type="entry name" value="PH domain-like"/>
    <property type="match status" value="1"/>
</dbReference>
<dbReference type="PANTHER" id="PTHR13466:SF19">
    <property type="entry name" value="NUCLEUS-VACUOLE JUNCTION PROTEIN 2"/>
    <property type="match status" value="1"/>
</dbReference>
<feature type="compositionally biased region" description="Polar residues" evidence="9">
    <location>
        <begin position="708"/>
        <end position="723"/>
    </location>
</feature>
<name>A0ABN8WM67_SACUV</name>
<evidence type="ECO:0000256" key="9">
    <source>
        <dbReference type="SAM" id="MobiDB-lite"/>
    </source>
</evidence>
<dbReference type="Pfam" id="PF10296">
    <property type="entry name" value="MMM1"/>
    <property type="match status" value="1"/>
</dbReference>